<protein>
    <submittedName>
        <fullName evidence="2">Uncharacterized protein</fullName>
    </submittedName>
</protein>
<keyword evidence="3" id="KW-1185">Reference proteome</keyword>
<evidence type="ECO:0000313" key="2">
    <source>
        <dbReference type="EMBL" id="KAF2735870.1"/>
    </source>
</evidence>
<comment type="caution">
    <text evidence="2">The sequence shown here is derived from an EMBL/GenBank/DDBJ whole genome shotgun (WGS) entry which is preliminary data.</text>
</comment>
<name>A0A9P4V513_9PLEO</name>
<evidence type="ECO:0000313" key="3">
    <source>
        <dbReference type="Proteomes" id="UP000799444"/>
    </source>
</evidence>
<evidence type="ECO:0000256" key="1">
    <source>
        <dbReference type="SAM" id="MobiDB-lite"/>
    </source>
</evidence>
<feature type="region of interest" description="Disordered" evidence="1">
    <location>
        <begin position="122"/>
        <end position="174"/>
    </location>
</feature>
<organism evidence="2 3">
    <name type="scientific">Polyplosphaeria fusca</name>
    <dbReference type="NCBI Taxonomy" id="682080"/>
    <lineage>
        <taxon>Eukaryota</taxon>
        <taxon>Fungi</taxon>
        <taxon>Dikarya</taxon>
        <taxon>Ascomycota</taxon>
        <taxon>Pezizomycotina</taxon>
        <taxon>Dothideomycetes</taxon>
        <taxon>Pleosporomycetidae</taxon>
        <taxon>Pleosporales</taxon>
        <taxon>Tetraplosphaeriaceae</taxon>
        <taxon>Polyplosphaeria</taxon>
    </lineage>
</organism>
<sequence length="215" mass="23458">MLNAANLSELLANNVDEKLYPRMFAMSPNGTLLAYSTPVDIKELRDQATLVAMSWKDNETILKSKRAQEQPSEDTSPVGLETLTIEFDANNILVRAVQPALLLVLVGGVPPNRKKDFKFTAEAHGDPRYPPAPGDTQGLPANLTTDGNSSGDGSPRAESDKDKAASVASQLSQKEKDIKAGVLHIHRKKLDAMTEYIRKDFESKGFTMPDDSTFA</sequence>
<proteinExistence type="predicted"/>
<dbReference type="Gene3D" id="3.30.450.30">
    <property type="entry name" value="Dynein light chain 2a, cytoplasmic"/>
    <property type="match status" value="1"/>
</dbReference>
<feature type="compositionally biased region" description="Basic and acidic residues" evidence="1">
    <location>
        <begin position="155"/>
        <end position="164"/>
    </location>
</feature>
<accession>A0A9P4V513</accession>
<gene>
    <name evidence="2" type="ORF">EJ04DRAFT_511488</name>
</gene>
<dbReference type="EMBL" id="ML996131">
    <property type="protein sequence ID" value="KAF2735870.1"/>
    <property type="molecule type" value="Genomic_DNA"/>
</dbReference>
<dbReference type="AlphaFoldDB" id="A0A9P4V513"/>
<dbReference type="Proteomes" id="UP000799444">
    <property type="component" value="Unassembled WGS sequence"/>
</dbReference>
<dbReference type="OrthoDB" id="3924760at2759"/>
<reference evidence="2" key="1">
    <citation type="journal article" date="2020" name="Stud. Mycol.">
        <title>101 Dothideomycetes genomes: a test case for predicting lifestyles and emergence of pathogens.</title>
        <authorList>
            <person name="Haridas S."/>
            <person name="Albert R."/>
            <person name="Binder M."/>
            <person name="Bloem J."/>
            <person name="Labutti K."/>
            <person name="Salamov A."/>
            <person name="Andreopoulos B."/>
            <person name="Baker S."/>
            <person name="Barry K."/>
            <person name="Bills G."/>
            <person name="Bluhm B."/>
            <person name="Cannon C."/>
            <person name="Castanera R."/>
            <person name="Culley D."/>
            <person name="Daum C."/>
            <person name="Ezra D."/>
            <person name="Gonzalez J."/>
            <person name="Henrissat B."/>
            <person name="Kuo A."/>
            <person name="Liang C."/>
            <person name="Lipzen A."/>
            <person name="Lutzoni F."/>
            <person name="Magnuson J."/>
            <person name="Mondo S."/>
            <person name="Nolan M."/>
            <person name="Ohm R."/>
            <person name="Pangilinan J."/>
            <person name="Park H.-J."/>
            <person name="Ramirez L."/>
            <person name="Alfaro M."/>
            <person name="Sun H."/>
            <person name="Tritt A."/>
            <person name="Yoshinaga Y."/>
            <person name="Zwiers L.-H."/>
            <person name="Turgeon B."/>
            <person name="Goodwin S."/>
            <person name="Spatafora J."/>
            <person name="Crous P."/>
            <person name="Grigoriev I."/>
        </authorList>
    </citation>
    <scope>NUCLEOTIDE SEQUENCE</scope>
    <source>
        <strain evidence="2">CBS 125425</strain>
    </source>
</reference>
<feature type="compositionally biased region" description="Polar residues" evidence="1">
    <location>
        <begin position="142"/>
        <end position="152"/>
    </location>
</feature>